<dbReference type="Proteomes" id="UP000324800">
    <property type="component" value="Unassembled WGS sequence"/>
</dbReference>
<evidence type="ECO:0000313" key="1">
    <source>
        <dbReference type="EMBL" id="KAA6395836.1"/>
    </source>
</evidence>
<evidence type="ECO:0000313" key="2">
    <source>
        <dbReference type="Proteomes" id="UP000324800"/>
    </source>
</evidence>
<reference evidence="1 2" key="1">
    <citation type="submission" date="2019-03" db="EMBL/GenBank/DDBJ databases">
        <title>Single cell metagenomics reveals metabolic interactions within the superorganism composed of flagellate Streblomastix strix and complex community of Bacteroidetes bacteria on its surface.</title>
        <authorList>
            <person name="Treitli S.C."/>
            <person name="Kolisko M."/>
            <person name="Husnik F."/>
            <person name="Keeling P."/>
            <person name="Hampl V."/>
        </authorList>
    </citation>
    <scope>NUCLEOTIDE SEQUENCE [LARGE SCALE GENOMIC DNA]</scope>
    <source>
        <strain evidence="1">ST1C</strain>
    </source>
</reference>
<name>A0A5J4WMH8_9EUKA</name>
<protein>
    <submittedName>
        <fullName evidence="1">Uncharacterized protein</fullName>
    </submittedName>
</protein>
<sequence length="211" mass="25286">MYSANLKRLRQFSIYWNTKHKIAFKENSEVHLSLSKLIQQELEDDVITQVPDSFAKYWNQIFAIQKKKRSWRKILDSRIMNSEQRTEYFMLNGITDIQKIIMLNDQASESRAKEAILHENFRLCRRYSDPELGSHIIAARYSASNEDFMGYWLDNRNQQEQNKPTQIVEFLGQQQSTRTMTMQTTISQQKGVYKHQRHHMELVKRKKHIRT</sequence>
<accession>A0A5J4WMH8</accession>
<comment type="caution">
    <text evidence="1">The sequence shown here is derived from an EMBL/GenBank/DDBJ whole genome shotgun (WGS) entry which is preliminary data.</text>
</comment>
<dbReference type="AlphaFoldDB" id="A0A5J4WMH8"/>
<dbReference type="Gene3D" id="3.10.10.10">
    <property type="entry name" value="HIV Type 1 Reverse Transcriptase, subunit A, domain 1"/>
    <property type="match status" value="1"/>
</dbReference>
<organism evidence="1 2">
    <name type="scientific">Streblomastix strix</name>
    <dbReference type="NCBI Taxonomy" id="222440"/>
    <lineage>
        <taxon>Eukaryota</taxon>
        <taxon>Metamonada</taxon>
        <taxon>Preaxostyla</taxon>
        <taxon>Oxymonadida</taxon>
        <taxon>Streblomastigidae</taxon>
        <taxon>Streblomastix</taxon>
    </lineage>
</organism>
<dbReference type="OrthoDB" id="9950135at2759"/>
<proteinExistence type="predicted"/>
<dbReference type="EMBL" id="SNRW01001580">
    <property type="protein sequence ID" value="KAA6395836.1"/>
    <property type="molecule type" value="Genomic_DNA"/>
</dbReference>
<gene>
    <name evidence="1" type="ORF">EZS28_008636</name>
</gene>